<accession>A0A9P5Q1H7</accession>
<dbReference type="OrthoDB" id="427480at2759"/>
<sequence length="613" mass="69486">MFHRTLLLSQASLRRPFATKVPTTRGRNYLRRTGYIILGLGSIYGADRIFNASSITRNLRTLTTCLMITLDYKINFTEEKSDLIPELHARVADRMHNLFTSNGGLYIKIGQAIGANASLLPKAMQEKFAKLFDDAPQVLYSEILSVFQSEFGRPPSGPGGVFAIFEEQAVASASIAQVHKAKLWPSPDDAEGEWVAVKVQKPAIAKQVEFDLSVYRAVMWMFENWVFDLPVYFVVDFVTDHLRRELDFILESENAKQTAKFIASEPRLANSVYIPKVYDEFTTKRVMTAEWISGVRLSDRAGIGRLMGEENNIIVSQATVPSSVLSPEEPPPNSFQFPPKPLKGGVRSVMQTMVELFSAQMFTFGSIHGDPHPGNILIRPNPQDPTIAQLVLLDHGLYVRVDEEFRRDWSLLWKGLLTGKFKEVERTTKKWGIGLPDMFASVALAKPVRLTRKDRKAEAERVTRELQEYLSLSQYEQSVRMKAKLKQFLNDTHKLPQALIFLLRNMRIVQGNNQSYGAPVNRVKITGLWASKSLARSPNLSISQRLREYANDLVFRSVILSLDIAFWTTRIKQRIYALLGWKTYSFEDELERAMRGLMKNSTGVEVGNTMFSG</sequence>
<dbReference type="EMBL" id="JADNRY010000024">
    <property type="protein sequence ID" value="KAF9072387.1"/>
    <property type="molecule type" value="Genomic_DNA"/>
</dbReference>
<reference evidence="3" key="1">
    <citation type="submission" date="2020-11" db="EMBL/GenBank/DDBJ databases">
        <authorList>
            <consortium name="DOE Joint Genome Institute"/>
            <person name="Ahrendt S."/>
            <person name="Riley R."/>
            <person name="Andreopoulos W."/>
            <person name="Labutti K."/>
            <person name="Pangilinan J."/>
            <person name="Ruiz-Duenas F.J."/>
            <person name="Barrasa J.M."/>
            <person name="Sanchez-Garcia M."/>
            <person name="Camarero S."/>
            <person name="Miyauchi S."/>
            <person name="Serrano A."/>
            <person name="Linde D."/>
            <person name="Babiker R."/>
            <person name="Drula E."/>
            <person name="Ayuso-Fernandez I."/>
            <person name="Pacheco R."/>
            <person name="Padilla G."/>
            <person name="Ferreira P."/>
            <person name="Barriuso J."/>
            <person name="Kellner H."/>
            <person name="Castanera R."/>
            <person name="Alfaro M."/>
            <person name="Ramirez L."/>
            <person name="Pisabarro A.G."/>
            <person name="Kuo A."/>
            <person name="Tritt A."/>
            <person name="Lipzen A."/>
            <person name="He G."/>
            <person name="Yan M."/>
            <person name="Ng V."/>
            <person name="Cullen D."/>
            <person name="Martin F."/>
            <person name="Rosso M.-N."/>
            <person name="Henrissat B."/>
            <person name="Hibbett D."/>
            <person name="Martinez A.T."/>
            <person name="Grigoriev I.V."/>
        </authorList>
    </citation>
    <scope>NUCLEOTIDE SEQUENCE</scope>
    <source>
        <strain evidence="3">AH 40177</strain>
    </source>
</reference>
<dbReference type="InterPro" id="IPR051130">
    <property type="entry name" value="Mito_struct-func_regulator"/>
</dbReference>
<dbReference type="InterPro" id="IPR011009">
    <property type="entry name" value="Kinase-like_dom_sf"/>
</dbReference>
<dbReference type="CDD" id="cd13969">
    <property type="entry name" value="ADCK1-like"/>
    <property type="match status" value="1"/>
</dbReference>
<dbReference type="InterPro" id="IPR045307">
    <property type="entry name" value="ADCK1_dom"/>
</dbReference>
<feature type="domain" description="ABC1 atypical kinase-like" evidence="2">
    <location>
        <begin position="130"/>
        <end position="425"/>
    </location>
</feature>
<dbReference type="Proteomes" id="UP000772434">
    <property type="component" value="Unassembled WGS sequence"/>
</dbReference>
<dbReference type="PANTHER" id="PTHR43173">
    <property type="entry name" value="ABC1 FAMILY PROTEIN"/>
    <property type="match status" value="1"/>
</dbReference>
<organism evidence="3 4">
    <name type="scientific">Rhodocollybia butyracea</name>
    <dbReference type="NCBI Taxonomy" id="206335"/>
    <lineage>
        <taxon>Eukaryota</taxon>
        <taxon>Fungi</taxon>
        <taxon>Dikarya</taxon>
        <taxon>Basidiomycota</taxon>
        <taxon>Agaricomycotina</taxon>
        <taxon>Agaricomycetes</taxon>
        <taxon>Agaricomycetidae</taxon>
        <taxon>Agaricales</taxon>
        <taxon>Marasmiineae</taxon>
        <taxon>Omphalotaceae</taxon>
        <taxon>Rhodocollybia</taxon>
    </lineage>
</organism>
<gene>
    <name evidence="3" type="ORF">BDP27DRAFT_1320374</name>
</gene>
<name>A0A9P5Q1H7_9AGAR</name>
<proteinExistence type="inferred from homology"/>
<comment type="similarity">
    <text evidence="1">Belongs to the protein kinase superfamily. ADCK protein kinase family.</text>
</comment>
<protein>
    <submittedName>
        <fullName evidence="3">ABC1 family-domain-containing protein</fullName>
    </submittedName>
</protein>
<evidence type="ECO:0000313" key="3">
    <source>
        <dbReference type="EMBL" id="KAF9072387.1"/>
    </source>
</evidence>
<dbReference type="AlphaFoldDB" id="A0A9P5Q1H7"/>
<evidence type="ECO:0000313" key="4">
    <source>
        <dbReference type="Proteomes" id="UP000772434"/>
    </source>
</evidence>
<dbReference type="PANTHER" id="PTHR43173:SF37">
    <property type="entry name" value="ABC1 FAMILY PROTEIN C10F6.14C"/>
    <property type="match status" value="1"/>
</dbReference>
<comment type="caution">
    <text evidence="3">The sequence shown here is derived from an EMBL/GenBank/DDBJ whole genome shotgun (WGS) entry which is preliminary data.</text>
</comment>
<dbReference type="SUPFAM" id="SSF56112">
    <property type="entry name" value="Protein kinase-like (PK-like)"/>
    <property type="match status" value="1"/>
</dbReference>
<keyword evidence="4" id="KW-1185">Reference proteome</keyword>
<evidence type="ECO:0000256" key="1">
    <source>
        <dbReference type="ARBA" id="ARBA00009670"/>
    </source>
</evidence>
<evidence type="ECO:0000259" key="2">
    <source>
        <dbReference type="Pfam" id="PF03109"/>
    </source>
</evidence>
<dbReference type="Pfam" id="PF03109">
    <property type="entry name" value="ABC1"/>
    <property type="match status" value="1"/>
</dbReference>
<dbReference type="InterPro" id="IPR004147">
    <property type="entry name" value="ABC1_dom"/>
</dbReference>